<organism evidence="2 3">
    <name type="scientific">Gossypium arboreum</name>
    <name type="common">Tree cotton</name>
    <name type="synonym">Gossypium nanking</name>
    <dbReference type="NCBI Taxonomy" id="29729"/>
    <lineage>
        <taxon>Eukaryota</taxon>
        <taxon>Viridiplantae</taxon>
        <taxon>Streptophyta</taxon>
        <taxon>Embryophyta</taxon>
        <taxon>Tracheophyta</taxon>
        <taxon>Spermatophyta</taxon>
        <taxon>Magnoliopsida</taxon>
        <taxon>eudicotyledons</taxon>
        <taxon>Gunneridae</taxon>
        <taxon>Pentapetalae</taxon>
        <taxon>rosids</taxon>
        <taxon>malvids</taxon>
        <taxon>Malvales</taxon>
        <taxon>Malvaceae</taxon>
        <taxon>Malvoideae</taxon>
        <taxon>Gossypium</taxon>
    </lineage>
</organism>
<sequence length="145" mass="17191">MARQLILLDDKHISVSQMQMPVDQVLQCFIHNLPSLLSPLIENYLREAGGTICRVTDQQSEAHFQWTPYEDSTIQAVILNEFLQNLNIWHVRVPLVSYTIVEIHQMDRLLQQFRWQQPIPVTSKMLDDEHKIDLRRPNTHWPLFH</sequence>
<dbReference type="Pfam" id="PF10536">
    <property type="entry name" value="PMD"/>
    <property type="match status" value="1"/>
</dbReference>
<dbReference type="Proteomes" id="UP001358586">
    <property type="component" value="Chromosome 11"/>
</dbReference>
<name>A0ABR0N476_GOSAR</name>
<reference evidence="2 3" key="1">
    <citation type="submission" date="2023-03" db="EMBL/GenBank/DDBJ databases">
        <title>WGS of Gossypium arboreum.</title>
        <authorList>
            <person name="Yu D."/>
        </authorList>
    </citation>
    <scope>NUCLEOTIDE SEQUENCE [LARGE SCALE GENOMIC DNA]</scope>
    <source>
        <tissue evidence="2">Leaf</tissue>
    </source>
</reference>
<accession>A0ABR0N476</accession>
<evidence type="ECO:0000313" key="3">
    <source>
        <dbReference type="Proteomes" id="UP001358586"/>
    </source>
</evidence>
<evidence type="ECO:0000313" key="2">
    <source>
        <dbReference type="EMBL" id="KAK5785170.1"/>
    </source>
</evidence>
<dbReference type="InterPro" id="IPR019557">
    <property type="entry name" value="AminoTfrase-like_pln_mobile"/>
</dbReference>
<comment type="caution">
    <text evidence="2">The sequence shown here is derived from an EMBL/GenBank/DDBJ whole genome shotgun (WGS) entry which is preliminary data.</text>
</comment>
<evidence type="ECO:0000259" key="1">
    <source>
        <dbReference type="Pfam" id="PF10536"/>
    </source>
</evidence>
<keyword evidence="3" id="KW-1185">Reference proteome</keyword>
<protein>
    <recommendedName>
        <fullName evidence="1">Aminotransferase-like plant mobile domain-containing protein</fullName>
    </recommendedName>
</protein>
<gene>
    <name evidence="2" type="ORF">PVK06_039722</name>
</gene>
<feature type="domain" description="Aminotransferase-like plant mobile" evidence="1">
    <location>
        <begin position="55"/>
        <end position="124"/>
    </location>
</feature>
<dbReference type="EMBL" id="JARKNE010000011">
    <property type="protein sequence ID" value="KAK5785170.1"/>
    <property type="molecule type" value="Genomic_DNA"/>
</dbReference>
<proteinExistence type="predicted"/>